<feature type="transmembrane region" description="Helical" evidence="2">
    <location>
        <begin position="119"/>
        <end position="139"/>
    </location>
</feature>
<name>A0AAU7QCI0_9GAMM</name>
<keyword evidence="2" id="KW-0812">Transmembrane</keyword>
<feature type="coiled-coil region" evidence="1">
    <location>
        <begin position="277"/>
        <end position="304"/>
    </location>
</feature>
<keyword evidence="1" id="KW-0175">Coiled coil</keyword>
<keyword evidence="2" id="KW-1133">Transmembrane helix</keyword>
<feature type="transmembrane region" description="Helical" evidence="2">
    <location>
        <begin position="313"/>
        <end position="334"/>
    </location>
</feature>
<feature type="transmembrane region" description="Helical" evidence="2">
    <location>
        <begin position="59"/>
        <end position="79"/>
    </location>
</feature>
<gene>
    <name evidence="3" type="ORF">ABK905_06730</name>
</gene>
<evidence type="ECO:0000256" key="1">
    <source>
        <dbReference type="SAM" id="Coils"/>
    </source>
</evidence>
<evidence type="ECO:0000313" key="3">
    <source>
        <dbReference type="EMBL" id="XBS70800.1"/>
    </source>
</evidence>
<evidence type="ECO:0000256" key="2">
    <source>
        <dbReference type="SAM" id="Phobius"/>
    </source>
</evidence>
<sequence length="343" mass="35759">METHSVAAMPRITSWGAIMSGVITVLAISVLLSILGTALGFSIVEPYSDRPVSGVGTAVTIWSFVSILFSLACGGYVAGRLAGAAGISHGFLVWATTLILAIVISSFIIGGALRAAGGIIGSVAAATGGAASGMASSLADHKDGLPGMINDSLEQMGLDTGLPADQTPKNAAAALQNSNIEALKPDYLSKQLSAAKADVHHAVSAVMRNPDSADRIMGNLSDRLKQRVDGIADDIKRGDVHQALAQNSAMSAEEVNQATDSVMRYKQQTTAVVKERLEDLAQAVDKTRGEMEQWKDEARQQADAAAKTIAKSAVWSFIALLIGAVVGAYCGLWGTRTANRYAF</sequence>
<dbReference type="EMBL" id="CP157947">
    <property type="protein sequence ID" value="XBS70800.1"/>
    <property type="molecule type" value="Genomic_DNA"/>
</dbReference>
<protein>
    <submittedName>
        <fullName evidence="3">CAP-Gly protein</fullName>
    </submittedName>
</protein>
<proteinExistence type="predicted"/>
<reference evidence="3" key="1">
    <citation type="submission" date="2024-06" db="EMBL/GenBank/DDBJ databases">
        <authorList>
            <person name="Coelho C."/>
            <person name="Bento M."/>
            <person name="Garcia E."/>
            <person name="Camelo A."/>
            <person name="Brandao I."/>
            <person name="Espirito Santo C."/>
            <person name="Trovao J."/>
            <person name="Verissimo A."/>
            <person name="Costa J."/>
            <person name="Tiago I."/>
        </authorList>
    </citation>
    <scope>NUCLEOTIDE SEQUENCE</scope>
    <source>
        <strain evidence="3">KWT182</strain>
    </source>
</reference>
<feature type="transmembrane region" description="Helical" evidence="2">
    <location>
        <begin position="12"/>
        <end position="39"/>
    </location>
</feature>
<organism evidence="3">
    <name type="scientific">Acerihabitans sp. KWT182</name>
    <dbReference type="NCBI Taxonomy" id="3157919"/>
    <lineage>
        <taxon>Bacteria</taxon>
        <taxon>Pseudomonadati</taxon>
        <taxon>Pseudomonadota</taxon>
        <taxon>Gammaproteobacteria</taxon>
        <taxon>Enterobacterales</taxon>
        <taxon>Pectobacteriaceae</taxon>
        <taxon>Acerihabitans</taxon>
    </lineage>
</organism>
<accession>A0AAU7QCI0</accession>
<dbReference type="AlphaFoldDB" id="A0AAU7QCI0"/>
<feature type="transmembrane region" description="Helical" evidence="2">
    <location>
        <begin position="91"/>
        <end position="113"/>
    </location>
</feature>
<keyword evidence="2" id="KW-0472">Membrane</keyword>